<feature type="non-terminal residue" evidence="2">
    <location>
        <position position="1"/>
    </location>
</feature>
<gene>
    <name evidence="2" type="ORF">B2A_03426</name>
</gene>
<organism evidence="2">
    <name type="scientific">mine drainage metagenome</name>
    <dbReference type="NCBI Taxonomy" id="410659"/>
    <lineage>
        <taxon>unclassified sequences</taxon>
        <taxon>metagenomes</taxon>
        <taxon>ecological metagenomes</taxon>
    </lineage>
</organism>
<feature type="region of interest" description="Disordered" evidence="1">
    <location>
        <begin position="104"/>
        <end position="135"/>
    </location>
</feature>
<comment type="caution">
    <text evidence="2">The sequence shown here is derived from an EMBL/GenBank/DDBJ whole genome shotgun (WGS) entry which is preliminary data.</text>
</comment>
<reference evidence="2" key="2">
    <citation type="journal article" date="2014" name="ISME J.">
        <title>Microbial stratification in low pH oxic and suboxic macroscopic growths along an acid mine drainage.</title>
        <authorList>
            <person name="Mendez-Garcia C."/>
            <person name="Mesa V."/>
            <person name="Sprenger R.R."/>
            <person name="Richter M."/>
            <person name="Diez M.S."/>
            <person name="Solano J."/>
            <person name="Bargiela R."/>
            <person name="Golyshina O.V."/>
            <person name="Manteca A."/>
            <person name="Ramos J.L."/>
            <person name="Gallego J.R."/>
            <person name="Llorente I."/>
            <person name="Martins Dos Santos V.A."/>
            <person name="Jensen O.N."/>
            <person name="Pelaez A.I."/>
            <person name="Sanchez J."/>
            <person name="Ferrer M."/>
        </authorList>
    </citation>
    <scope>NUCLEOTIDE SEQUENCE</scope>
</reference>
<dbReference type="EMBL" id="AUZZ01002295">
    <property type="protein sequence ID" value="EQD60934.1"/>
    <property type="molecule type" value="Genomic_DNA"/>
</dbReference>
<evidence type="ECO:0000256" key="1">
    <source>
        <dbReference type="SAM" id="MobiDB-lite"/>
    </source>
</evidence>
<proteinExistence type="predicted"/>
<reference evidence="2" key="1">
    <citation type="submission" date="2013-08" db="EMBL/GenBank/DDBJ databases">
        <authorList>
            <person name="Mendez C."/>
            <person name="Richter M."/>
            <person name="Ferrer M."/>
            <person name="Sanchez J."/>
        </authorList>
    </citation>
    <scope>NUCLEOTIDE SEQUENCE</scope>
</reference>
<evidence type="ECO:0000313" key="2">
    <source>
        <dbReference type="EMBL" id="EQD60934.1"/>
    </source>
</evidence>
<protein>
    <submittedName>
        <fullName evidence="2">Multidrug efflux system subunit MdtC</fullName>
    </submittedName>
</protein>
<sequence length="135" mass="14065">LINLKPLGDGRSQTTEGVMNQLRLATARVPGISVFLRPVRDIGGPGGGNSKTLYSYNLKGDNYAELEAWTPKLAAAMRKSKIFTDVSTSLDGSGLRETLISTAIPPRASASASAPSTARCTMPSASARSAPSTPT</sequence>
<name>T1C6K6_9ZZZZ</name>
<dbReference type="AlphaFoldDB" id="T1C6K6"/>
<accession>T1C6K6</accession>